<keyword evidence="5 7" id="KW-1015">Disulfide bond</keyword>
<organism evidence="9 10">
    <name type="scientific">Elysia marginata</name>
    <dbReference type="NCBI Taxonomy" id="1093978"/>
    <lineage>
        <taxon>Eukaryota</taxon>
        <taxon>Metazoa</taxon>
        <taxon>Spiralia</taxon>
        <taxon>Lophotrochozoa</taxon>
        <taxon>Mollusca</taxon>
        <taxon>Gastropoda</taxon>
        <taxon>Heterobranchia</taxon>
        <taxon>Euthyneura</taxon>
        <taxon>Panpulmonata</taxon>
        <taxon>Sacoglossa</taxon>
        <taxon>Placobranchoidea</taxon>
        <taxon>Plakobranchidae</taxon>
        <taxon>Elysia</taxon>
    </lineage>
</organism>
<dbReference type="GO" id="GO:0016020">
    <property type="term" value="C:membrane"/>
    <property type="evidence" value="ECO:0007669"/>
    <property type="project" value="UniProtKB-SubCell"/>
</dbReference>
<evidence type="ECO:0000256" key="6">
    <source>
        <dbReference type="ARBA" id="ARBA00023180"/>
    </source>
</evidence>
<keyword evidence="10" id="KW-1185">Reference proteome</keyword>
<evidence type="ECO:0000256" key="3">
    <source>
        <dbReference type="ARBA" id="ARBA00022729"/>
    </source>
</evidence>
<evidence type="ECO:0000259" key="8">
    <source>
        <dbReference type="PROSITE" id="PS50026"/>
    </source>
</evidence>
<keyword evidence="3" id="KW-0732">Signal</keyword>
<dbReference type="SMART" id="SM00181">
    <property type="entry name" value="EGF"/>
    <property type="match status" value="4"/>
</dbReference>
<dbReference type="PROSITE" id="PS50026">
    <property type="entry name" value="EGF_3"/>
    <property type="match status" value="3"/>
</dbReference>
<evidence type="ECO:0000313" key="9">
    <source>
        <dbReference type="EMBL" id="GFR76900.1"/>
    </source>
</evidence>
<comment type="caution">
    <text evidence="9">The sequence shown here is derived from an EMBL/GenBank/DDBJ whole genome shotgun (WGS) entry which is preliminary data.</text>
</comment>
<dbReference type="FunFam" id="2.10.25.10:FF:000040">
    <property type="entry name" value="Stabilin 2"/>
    <property type="match status" value="1"/>
</dbReference>
<feature type="domain" description="EGF-like" evidence="8">
    <location>
        <begin position="52"/>
        <end position="93"/>
    </location>
</feature>
<evidence type="ECO:0000256" key="2">
    <source>
        <dbReference type="ARBA" id="ARBA00022536"/>
    </source>
</evidence>
<dbReference type="InterPro" id="IPR056806">
    <property type="entry name" value="EGF_STAB1-2"/>
</dbReference>
<evidence type="ECO:0000256" key="5">
    <source>
        <dbReference type="ARBA" id="ARBA00023157"/>
    </source>
</evidence>
<dbReference type="Gene3D" id="2.10.25.10">
    <property type="entry name" value="Laminin"/>
    <property type="match status" value="3"/>
</dbReference>
<name>A0AAV4FW07_9GAST</name>
<dbReference type="PROSITE" id="PS01186">
    <property type="entry name" value="EGF_2"/>
    <property type="match status" value="3"/>
</dbReference>
<evidence type="ECO:0000256" key="1">
    <source>
        <dbReference type="ARBA" id="ARBA00004370"/>
    </source>
</evidence>
<feature type="domain" description="EGF-like" evidence="8">
    <location>
        <begin position="94"/>
        <end position="136"/>
    </location>
</feature>
<comment type="caution">
    <text evidence="7">Lacks conserved residue(s) required for the propagation of feature annotation.</text>
</comment>
<dbReference type="Proteomes" id="UP000762676">
    <property type="component" value="Unassembled WGS sequence"/>
</dbReference>
<evidence type="ECO:0000313" key="10">
    <source>
        <dbReference type="Proteomes" id="UP000762676"/>
    </source>
</evidence>
<dbReference type="InterPro" id="IPR000742">
    <property type="entry name" value="EGF"/>
</dbReference>
<dbReference type="AlphaFoldDB" id="A0AAV4FW07"/>
<keyword evidence="2 7" id="KW-0245">EGF-like domain</keyword>
<feature type="disulfide bond" evidence="7">
    <location>
        <begin position="141"/>
        <end position="151"/>
    </location>
</feature>
<dbReference type="InterPro" id="IPR000152">
    <property type="entry name" value="EGF-type_Asp/Asn_hydroxyl_site"/>
</dbReference>
<sequence length="236" mass="25567">MKSRCKQVGNERLKRTACSCLHGVCNNGPDGDGLCKKNTCDAGYISENCDRKLVACGARTVTCHAHSFCYVGDDNIYRCKCNPGYEGDGQDCVEMDPCEQKVNGGCHQQAECIKLTPLTLRCECIEGWTGDGEFCSPRSPCYRGCHENATCLDVNLEYHCVCNAGYSGNGTWCETDNVCLENNGGCDPKIGLNSVSLSPQSICDQTPNHVLSIFCEAPAPASSSDPRMLDLAMVFI</sequence>
<accession>A0AAV4FW07</accession>
<dbReference type="PANTHER" id="PTHR24038:SF11">
    <property type="entry name" value="INTEGRIN BETA-LIKE PROTEIN E"/>
    <property type="match status" value="1"/>
</dbReference>
<dbReference type="PROSITE" id="PS00010">
    <property type="entry name" value="ASX_HYDROXYL"/>
    <property type="match status" value="1"/>
</dbReference>
<keyword evidence="6" id="KW-0325">Glycoprotein</keyword>
<gene>
    <name evidence="9" type="ORF">ElyMa_003954300</name>
</gene>
<dbReference type="InterPro" id="IPR024731">
    <property type="entry name" value="NELL2-like_EGF"/>
</dbReference>
<dbReference type="SUPFAM" id="SSF57196">
    <property type="entry name" value="EGF/Laminin"/>
    <property type="match status" value="2"/>
</dbReference>
<evidence type="ECO:0000256" key="4">
    <source>
        <dbReference type="ARBA" id="ARBA00023136"/>
    </source>
</evidence>
<comment type="subcellular location">
    <subcellularLocation>
        <location evidence="1">Membrane</location>
    </subcellularLocation>
</comment>
<dbReference type="EMBL" id="BMAT01008049">
    <property type="protein sequence ID" value="GFR76900.1"/>
    <property type="molecule type" value="Genomic_DNA"/>
</dbReference>
<evidence type="ECO:0000256" key="7">
    <source>
        <dbReference type="PROSITE-ProRule" id="PRU00076"/>
    </source>
</evidence>
<dbReference type="Pfam" id="PF12947">
    <property type="entry name" value="EGF_3"/>
    <property type="match status" value="2"/>
</dbReference>
<dbReference type="PANTHER" id="PTHR24038">
    <property type="entry name" value="STABILIN"/>
    <property type="match status" value="1"/>
</dbReference>
<keyword evidence="4" id="KW-0472">Membrane</keyword>
<proteinExistence type="predicted"/>
<dbReference type="Pfam" id="PF24887">
    <property type="entry name" value="EGF_STAB1-2"/>
    <property type="match status" value="1"/>
</dbReference>
<feature type="domain" description="EGF-like" evidence="8">
    <location>
        <begin position="137"/>
        <end position="174"/>
    </location>
</feature>
<protein>
    <submittedName>
        <fullName evidence="9">Stabilin-2</fullName>
    </submittedName>
</protein>
<reference evidence="9 10" key="1">
    <citation type="journal article" date="2021" name="Elife">
        <title>Chloroplast acquisition without the gene transfer in kleptoplastic sea slugs, Plakobranchus ocellatus.</title>
        <authorList>
            <person name="Maeda T."/>
            <person name="Takahashi S."/>
            <person name="Yoshida T."/>
            <person name="Shimamura S."/>
            <person name="Takaki Y."/>
            <person name="Nagai Y."/>
            <person name="Toyoda A."/>
            <person name="Suzuki Y."/>
            <person name="Arimoto A."/>
            <person name="Ishii H."/>
            <person name="Satoh N."/>
            <person name="Nishiyama T."/>
            <person name="Hasebe M."/>
            <person name="Maruyama T."/>
            <person name="Minagawa J."/>
            <person name="Obokata J."/>
            <person name="Shigenobu S."/>
        </authorList>
    </citation>
    <scope>NUCLEOTIDE SEQUENCE [LARGE SCALE GENOMIC DNA]</scope>
</reference>